<dbReference type="CDD" id="cd01996">
    <property type="entry name" value="AANH_WbpG-like"/>
    <property type="match status" value="1"/>
</dbReference>
<keyword evidence="2" id="KW-1185">Reference proteome</keyword>
<dbReference type="InterPro" id="IPR020022">
    <property type="entry name" value="N-acetyl_sugar_amidoTrfase"/>
</dbReference>
<dbReference type="Proteomes" id="UP000201728">
    <property type="component" value="Chromosome"/>
</dbReference>
<accession>A0A222P3U2</accession>
<dbReference type="EMBL" id="CP016397">
    <property type="protein sequence ID" value="ASQ46445.1"/>
    <property type="molecule type" value="Genomic_DNA"/>
</dbReference>
<dbReference type="AlphaFoldDB" id="A0A222P3U2"/>
<dbReference type="KEGG" id="lcd:clem_09475"/>
<sequence>MIQYASYIVSFKLRVTAMDRILYPRPIELNNFMQSPDELDTKYGLPRKVEFCKSCVISNQRPNSAVEYEHKKGSAKTTIHFNEQGICDACKAAERKRKIINWTEREQQLKELCDRYRSKNGSYDCVVPGSGGKDSFYAAHILKYKYGMNPLTVTWAPHMYTSWGWRNFQSWIHAGFDNHLFTPNGRVHRLLTRLAVENLFHPFQPFMIGQKAYAPKMALLHNIKLVIYGENEAEYGNPIVDNESAKRDWRYFTAEDKSKIFLGGTSVEDLKNSFGLTGTDLDAYIPADPAQLEEKEVEVHYLGYYLKWHPQSCYYYAVEHGGFEASPERTPGTYSKYNSIDDKIDDFHYFTTLTKFGIGRATYDASQEIRSGDITREEGVALVKRFDTEFPERFAEEIFNYLSIPPKEYPVAAKMFEQPIMDRAYFMALADTFRSPHLWKYENGRWELRHQVTNLTTTEADYLEKI</sequence>
<proteinExistence type="predicted"/>
<reference evidence="2" key="1">
    <citation type="submission" date="2016-07" db="EMBL/GenBank/DDBJ databases">
        <authorList>
            <person name="Florea S."/>
            <person name="Webb J.S."/>
            <person name="Jaromczyk J."/>
            <person name="Schardl C.L."/>
        </authorList>
    </citation>
    <scope>NUCLEOTIDE SEQUENCE [LARGE SCALE GENOMIC DNA]</scope>
    <source>
        <strain evidence="2">CDC-D5610</strain>
    </source>
</reference>
<evidence type="ECO:0000313" key="2">
    <source>
        <dbReference type="Proteomes" id="UP000201728"/>
    </source>
</evidence>
<organism evidence="1 2">
    <name type="scientific">Legionella clemsonensis</name>
    <dbReference type="NCBI Taxonomy" id="1867846"/>
    <lineage>
        <taxon>Bacteria</taxon>
        <taxon>Pseudomonadati</taxon>
        <taxon>Pseudomonadota</taxon>
        <taxon>Gammaproteobacteria</taxon>
        <taxon>Legionellales</taxon>
        <taxon>Legionellaceae</taxon>
        <taxon>Legionella</taxon>
    </lineage>
</organism>
<gene>
    <name evidence="1" type="ORF">clem_09475</name>
</gene>
<protein>
    <recommendedName>
        <fullName evidence="3">N-acetyl sugar amidotransferase</fullName>
    </recommendedName>
</protein>
<dbReference type="NCBIfam" id="TIGR03573">
    <property type="entry name" value="WbuX"/>
    <property type="match status" value="1"/>
</dbReference>
<name>A0A222P3U2_9GAMM</name>
<evidence type="ECO:0008006" key="3">
    <source>
        <dbReference type="Google" id="ProtNLM"/>
    </source>
</evidence>
<evidence type="ECO:0000313" key="1">
    <source>
        <dbReference type="EMBL" id="ASQ46445.1"/>
    </source>
</evidence>
<dbReference type="SUPFAM" id="SSF52402">
    <property type="entry name" value="Adenine nucleotide alpha hydrolases-like"/>
    <property type="match status" value="1"/>
</dbReference>